<feature type="transmembrane region" description="Helical" evidence="9">
    <location>
        <begin position="5"/>
        <end position="21"/>
    </location>
</feature>
<evidence type="ECO:0000313" key="12">
    <source>
        <dbReference type="Proteomes" id="UP000601171"/>
    </source>
</evidence>
<organism evidence="11 12">
    <name type="scientific">Paratissierella segnis</name>
    <dbReference type="NCBI Taxonomy" id="2763679"/>
    <lineage>
        <taxon>Bacteria</taxon>
        <taxon>Bacillati</taxon>
        <taxon>Bacillota</taxon>
        <taxon>Tissierellia</taxon>
        <taxon>Tissierellales</taxon>
        <taxon>Tissierellaceae</taxon>
        <taxon>Paratissierella</taxon>
    </lineage>
</organism>
<dbReference type="Proteomes" id="UP000601171">
    <property type="component" value="Unassembled WGS sequence"/>
</dbReference>
<feature type="transmembrane region" description="Helical" evidence="9">
    <location>
        <begin position="187"/>
        <end position="204"/>
    </location>
</feature>
<sequence length="445" mass="48609">MQMLILFGFILSFIILIFVAIKGLYIGYGISLSFLIFAAISLKLGKSFKEIGQTALTGGKKAFVVLKVFMLIGLVTASWLIAGTIPSIVYYCMKILNPSFFILFAFLATSMVGYILGTSMGVASTIGIVLMIMARGGDINLNLIAGAILSGCYFGDRTSPMSSSAALVANQTGVEFYPMLKGFRRTTYIPFLIVSLIYLILSLSNPLNNVDSNILTEIKDNFTVNYIVLLPAIVMLILSIFQINVKKSMVISIITGVIMALIVQGASFVDIIKTLIFGFRMEPDNPLANIIKGGGLISMLKACFVVFVSCSMAGLFEGMDLFNRIGNLFRNVHTRAKIFMATGITAFISACFGGNQSIAIVMTSEIMKKVYEDNKIEHYELAIDLANTAVLFAAIIPWNIACLIPANALDVHPASIVPYSFYLFIPFIYNYIKLHIKLGFSCSNS</sequence>
<evidence type="ECO:0000256" key="3">
    <source>
        <dbReference type="ARBA" id="ARBA00022449"/>
    </source>
</evidence>
<feature type="transmembrane region" description="Helical" evidence="9">
    <location>
        <begin position="114"/>
        <end position="133"/>
    </location>
</feature>
<evidence type="ECO:0000256" key="8">
    <source>
        <dbReference type="ARBA" id="ARBA00038435"/>
    </source>
</evidence>
<comment type="similarity">
    <text evidence="8">Belongs to the NhaC Na(+)/H(+) (TC 2.A.35) antiporter family.</text>
</comment>
<protein>
    <submittedName>
        <fullName evidence="11">Na+/H+ antiporter NhaC family protein</fullName>
    </submittedName>
</protein>
<dbReference type="PANTHER" id="PTHR33451:SF3">
    <property type="entry name" value="MALATE-2H(+)_NA(+)-LACTATE ANTIPORTER"/>
    <property type="match status" value="1"/>
</dbReference>
<evidence type="ECO:0000256" key="7">
    <source>
        <dbReference type="ARBA" id="ARBA00023136"/>
    </source>
</evidence>
<reference evidence="11" key="1">
    <citation type="submission" date="2020-08" db="EMBL/GenBank/DDBJ databases">
        <title>Genome public.</title>
        <authorList>
            <person name="Liu C."/>
            <person name="Sun Q."/>
        </authorList>
    </citation>
    <scope>NUCLEOTIDE SEQUENCE</scope>
    <source>
        <strain evidence="11">BX21</strain>
    </source>
</reference>
<evidence type="ECO:0000256" key="1">
    <source>
        <dbReference type="ARBA" id="ARBA00004651"/>
    </source>
</evidence>
<evidence type="ECO:0000256" key="2">
    <source>
        <dbReference type="ARBA" id="ARBA00022448"/>
    </source>
</evidence>
<keyword evidence="5 9" id="KW-0812">Transmembrane</keyword>
<dbReference type="EMBL" id="JACRTG010000008">
    <property type="protein sequence ID" value="MBC8587247.1"/>
    <property type="molecule type" value="Genomic_DNA"/>
</dbReference>
<evidence type="ECO:0000256" key="9">
    <source>
        <dbReference type="SAM" id="Phobius"/>
    </source>
</evidence>
<dbReference type="InterPro" id="IPR052180">
    <property type="entry name" value="NhaC_Na-H+_Antiporter"/>
</dbReference>
<evidence type="ECO:0000313" key="11">
    <source>
        <dbReference type="EMBL" id="MBC8587247.1"/>
    </source>
</evidence>
<keyword evidence="12" id="KW-1185">Reference proteome</keyword>
<keyword evidence="4" id="KW-1003">Cell membrane</keyword>
<feature type="transmembrane region" description="Helical" evidence="9">
    <location>
        <begin position="139"/>
        <end position="155"/>
    </location>
</feature>
<keyword evidence="2" id="KW-0813">Transport</keyword>
<feature type="transmembrane region" description="Helical" evidence="9">
    <location>
        <begin position="338"/>
        <end position="361"/>
    </location>
</feature>
<proteinExistence type="inferred from homology"/>
<evidence type="ECO:0000256" key="5">
    <source>
        <dbReference type="ARBA" id="ARBA00022692"/>
    </source>
</evidence>
<feature type="transmembrane region" description="Helical" evidence="9">
    <location>
        <begin position="224"/>
        <end position="243"/>
    </location>
</feature>
<feature type="transmembrane region" description="Helical" evidence="9">
    <location>
        <begin position="250"/>
        <end position="276"/>
    </location>
</feature>
<name>A0A926IED2_9FIRM</name>
<dbReference type="InterPro" id="IPR018461">
    <property type="entry name" value="Na/H_Antiport_NhaC-like_C"/>
</dbReference>
<dbReference type="Pfam" id="PF03553">
    <property type="entry name" value="Na_H_antiporter"/>
    <property type="match status" value="1"/>
</dbReference>
<evidence type="ECO:0000256" key="4">
    <source>
        <dbReference type="ARBA" id="ARBA00022475"/>
    </source>
</evidence>
<feature type="domain" description="Na+/H+ antiporter NhaC-like C-terminal" evidence="10">
    <location>
        <begin position="151"/>
        <end position="426"/>
    </location>
</feature>
<accession>A0A926IED2</accession>
<feature type="transmembrane region" description="Helical" evidence="9">
    <location>
        <begin position="416"/>
        <end position="432"/>
    </location>
</feature>
<dbReference type="PANTHER" id="PTHR33451">
    <property type="entry name" value="MALATE-2H(+)/NA(+)-LACTATE ANTIPORTER"/>
    <property type="match status" value="1"/>
</dbReference>
<feature type="transmembrane region" description="Helical" evidence="9">
    <location>
        <begin position="296"/>
        <end position="317"/>
    </location>
</feature>
<keyword evidence="7 9" id="KW-0472">Membrane</keyword>
<comment type="subcellular location">
    <subcellularLocation>
        <location evidence="1">Cell membrane</location>
        <topology evidence="1">Multi-pass membrane protein</topology>
    </subcellularLocation>
</comment>
<gene>
    <name evidence="11" type="ORF">H8707_03185</name>
</gene>
<feature type="transmembrane region" description="Helical" evidence="9">
    <location>
        <begin position="27"/>
        <end position="44"/>
    </location>
</feature>
<dbReference type="GO" id="GO:0005886">
    <property type="term" value="C:plasma membrane"/>
    <property type="evidence" value="ECO:0007669"/>
    <property type="project" value="UniProtKB-SubCell"/>
</dbReference>
<keyword evidence="6 9" id="KW-1133">Transmembrane helix</keyword>
<dbReference type="GO" id="GO:0015297">
    <property type="term" value="F:antiporter activity"/>
    <property type="evidence" value="ECO:0007669"/>
    <property type="project" value="UniProtKB-KW"/>
</dbReference>
<feature type="transmembrane region" description="Helical" evidence="9">
    <location>
        <begin position="64"/>
        <end position="82"/>
    </location>
</feature>
<comment type="caution">
    <text evidence="11">The sequence shown here is derived from an EMBL/GenBank/DDBJ whole genome shotgun (WGS) entry which is preliminary data.</text>
</comment>
<dbReference type="RefSeq" id="WP_262428717.1">
    <property type="nucleotide sequence ID" value="NZ_JACRTG010000008.1"/>
</dbReference>
<evidence type="ECO:0000259" key="10">
    <source>
        <dbReference type="Pfam" id="PF03553"/>
    </source>
</evidence>
<evidence type="ECO:0000256" key="6">
    <source>
        <dbReference type="ARBA" id="ARBA00022989"/>
    </source>
</evidence>
<keyword evidence="3" id="KW-0050">Antiport</keyword>
<feature type="transmembrane region" description="Helical" evidence="9">
    <location>
        <begin position="381"/>
        <end position="404"/>
    </location>
</feature>
<dbReference type="AlphaFoldDB" id="A0A926IED2"/>